<gene>
    <name evidence="1" type="ORF">KC729_20010</name>
</gene>
<accession>A0A956M4R1</accession>
<sequence>MRLILGLMVACALVGCSRDEDPRAAVEDAAAAAAGTLNTADALGPTMLVDRMIAHARSQDWEGYLDLCGQSEKTRSEASRTVLLRRLEGSWGQQVLAELERADAVSPIIEDDRAIFRDGQGDALVLYRDSHGHWEHRL</sequence>
<evidence type="ECO:0008006" key="3">
    <source>
        <dbReference type="Google" id="ProtNLM"/>
    </source>
</evidence>
<name>A0A956M4R1_UNCEI</name>
<dbReference type="EMBL" id="JAGQHR010000927">
    <property type="protein sequence ID" value="MCA9729980.1"/>
    <property type="molecule type" value="Genomic_DNA"/>
</dbReference>
<protein>
    <recommendedName>
        <fullName evidence="3">Lipoprotein</fullName>
    </recommendedName>
</protein>
<dbReference type="PROSITE" id="PS51257">
    <property type="entry name" value="PROKAR_LIPOPROTEIN"/>
    <property type="match status" value="1"/>
</dbReference>
<comment type="caution">
    <text evidence="1">The sequence shown here is derived from an EMBL/GenBank/DDBJ whole genome shotgun (WGS) entry which is preliminary data.</text>
</comment>
<evidence type="ECO:0000313" key="2">
    <source>
        <dbReference type="Proteomes" id="UP000697710"/>
    </source>
</evidence>
<reference evidence="1" key="1">
    <citation type="submission" date="2020-04" db="EMBL/GenBank/DDBJ databases">
        <authorList>
            <person name="Zhang T."/>
        </authorList>
    </citation>
    <scope>NUCLEOTIDE SEQUENCE</scope>
    <source>
        <strain evidence="1">HKST-UBA01</strain>
    </source>
</reference>
<proteinExistence type="predicted"/>
<reference evidence="1" key="2">
    <citation type="journal article" date="2021" name="Microbiome">
        <title>Successional dynamics and alternative stable states in a saline activated sludge microbial community over 9 years.</title>
        <authorList>
            <person name="Wang Y."/>
            <person name="Ye J."/>
            <person name="Ju F."/>
            <person name="Liu L."/>
            <person name="Boyd J.A."/>
            <person name="Deng Y."/>
            <person name="Parks D.H."/>
            <person name="Jiang X."/>
            <person name="Yin X."/>
            <person name="Woodcroft B.J."/>
            <person name="Tyson G.W."/>
            <person name="Hugenholtz P."/>
            <person name="Polz M.F."/>
            <person name="Zhang T."/>
        </authorList>
    </citation>
    <scope>NUCLEOTIDE SEQUENCE</scope>
    <source>
        <strain evidence="1">HKST-UBA01</strain>
    </source>
</reference>
<dbReference type="AlphaFoldDB" id="A0A956M4R1"/>
<organism evidence="1 2">
    <name type="scientific">Eiseniibacteriota bacterium</name>
    <dbReference type="NCBI Taxonomy" id="2212470"/>
    <lineage>
        <taxon>Bacteria</taxon>
        <taxon>Candidatus Eiseniibacteriota</taxon>
    </lineage>
</organism>
<dbReference type="Proteomes" id="UP000697710">
    <property type="component" value="Unassembled WGS sequence"/>
</dbReference>
<evidence type="ECO:0000313" key="1">
    <source>
        <dbReference type="EMBL" id="MCA9729980.1"/>
    </source>
</evidence>